<accession>A0ABS8VJ85</accession>
<name>A0ABS8VJ85_DATST</name>
<keyword evidence="2" id="KW-1185">Reference proteome</keyword>
<proteinExistence type="predicted"/>
<sequence length="52" mass="5599">VTDHQSPEGPSTGPSLWGGISLLLVKIDEALLIVRQVLDGPSLFPSHLTMLY</sequence>
<dbReference type="EMBL" id="JACEIK010004835">
    <property type="protein sequence ID" value="MCD9646542.1"/>
    <property type="molecule type" value="Genomic_DNA"/>
</dbReference>
<dbReference type="Proteomes" id="UP000823775">
    <property type="component" value="Unassembled WGS sequence"/>
</dbReference>
<comment type="caution">
    <text evidence="1">The sequence shown here is derived from an EMBL/GenBank/DDBJ whole genome shotgun (WGS) entry which is preliminary data.</text>
</comment>
<evidence type="ECO:0000313" key="1">
    <source>
        <dbReference type="EMBL" id="MCD9646542.1"/>
    </source>
</evidence>
<evidence type="ECO:0000313" key="2">
    <source>
        <dbReference type="Proteomes" id="UP000823775"/>
    </source>
</evidence>
<gene>
    <name evidence="1" type="ORF">HAX54_036461</name>
</gene>
<reference evidence="1 2" key="1">
    <citation type="journal article" date="2021" name="BMC Genomics">
        <title>Datura genome reveals duplications of psychoactive alkaloid biosynthetic genes and high mutation rate following tissue culture.</title>
        <authorList>
            <person name="Rajewski A."/>
            <person name="Carter-House D."/>
            <person name="Stajich J."/>
            <person name="Litt A."/>
        </authorList>
    </citation>
    <scope>NUCLEOTIDE SEQUENCE [LARGE SCALE GENOMIC DNA]</scope>
    <source>
        <strain evidence="1">AR-01</strain>
    </source>
</reference>
<protein>
    <submittedName>
        <fullName evidence="1">Uncharacterized protein</fullName>
    </submittedName>
</protein>
<organism evidence="1 2">
    <name type="scientific">Datura stramonium</name>
    <name type="common">Jimsonweed</name>
    <name type="synonym">Common thornapple</name>
    <dbReference type="NCBI Taxonomy" id="4076"/>
    <lineage>
        <taxon>Eukaryota</taxon>
        <taxon>Viridiplantae</taxon>
        <taxon>Streptophyta</taxon>
        <taxon>Embryophyta</taxon>
        <taxon>Tracheophyta</taxon>
        <taxon>Spermatophyta</taxon>
        <taxon>Magnoliopsida</taxon>
        <taxon>eudicotyledons</taxon>
        <taxon>Gunneridae</taxon>
        <taxon>Pentapetalae</taxon>
        <taxon>asterids</taxon>
        <taxon>lamiids</taxon>
        <taxon>Solanales</taxon>
        <taxon>Solanaceae</taxon>
        <taxon>Solanoideae</taxon>
        <taxon>Datureae</taxon>
        <taxon>Datura</taxon>
    </lineage>
</organism>
<feature type="non-terminal residue" evidence="1">
    <location>
        <position position="1"/>
    </location>
</feature>